<dbReference type="EMBL" id="JAGGMR010000001">
    <property type="protein sequence ID" value="MBP2188491.1"/>
    <property type="molecule type" value="Genomic_DNA"/>
</dbReference>
<dbReference type="RefSeq" id="WP_209885791.1">
    <property type="nucleotide sequence ID" value="NZ_JAGGMR010000001.1"/>
</dbReference>
<evidence type="ECO:0000313" key="3">
    <source>
        <dbReference type="Proteomes" id="UP001519325"/>
    </source>
</evidence>
<evidence type="ECO:0000256" key="1">
    <source>
        <dbReference type="SAM" id="MobiDB-lite"/>
    </source>
</evidence>
<comment type="caution">
    <text evidence="2">The sequence shown here is derived from an EMBL/GenBank/DDBJ whole genome shotgun (WGS) entry which is preliminary data.</text>
</comment>
<sequence length="178" mass="20206">MGELNTHTTEQQPDHTEQQQDPAFLAWLAAMDDDLAQLERDDVPALGQLADRWTRDSLRVLERAALRYYPDPDAPDTPAQKARFERLARGVGHIFATTLGGHWVYVEITALPDGPARPHPAVEIPSATAWFDPARLLVHALLRRTGTTVEEVYDHVAAEWREWHSLGQPPLHEWANRR</sequence>
<protein>
    <submittedName>
        <fullName evidence="2">Uncharacterized protein</fullName>
    </submittedName>
</protein>
<feature type="compositionally biased region" description="Polar residues" evidence="1">
    <location>
        <begin position="1"/>
        <end position="11"/>
    </location>
</feature>
<gene>
    <name evidence="2" type="ORF">BJ987_001392</name>
</gene>
<proteinExistence type="predicted"/>
<feature type="region of interest" description="Disordered" evidence="1">
    <location>
        <begin position="1"/>
        <end position="22"/>
    </location>
</feature>
<reference evidence="2 3" key="1">
    <citation type="submission" date="2021-03" db="EMBL/GenBank/DDBJ databases">
        <title>Sequencing the genomes of 1000 actinobacteria strains.</title>
        <authorList>
            <person name="Klenk H.-P."/>
        </authorList>
    </citation>
    <scope>NUCLEOTIDE SEQUENCE [LARGE SCALE GENOMIC DNA]</scope>
    <source>
        <strain evidence="2 3">DSM 45516</strain>
    </source>
</reference>
<organism evidence="2 3">
    <name type="scientific">Nocardia goodfellowii</name>
    <dbReference type="NCBI Taxonomy" id="882446"/>
    <lineage>
        <taxon>Bacteria</taxon>
        <taxon>Bacillati</taxon>
        <taxon>Actinomycetota</taxon>
        <taxon>Actinomycetes</taxon>
        <taxon>Mycobacteriales</taxon>
        <taxon>Nocardiaceae</taxon>
        <taxon>Nocardia</taxon>
    </lineage>
</organism>
<accession>A0ABS4Q9W2</accession>
<dbReference type="Proteomes" id="UP001519325">
    <property type="component" value="Unassembled WGS sequence"/>
</dbReference>
<keyword evidence="3" id="KW-1185">Reference proteome</keyword>
<evidence type="ECO:0000313" key="2">
    <source>
        <dbReference type="EMBL" id="MBP2188491.1"/>
    </source>
</evidence>
<name>A0ABS4Q9W2_9NOCA</name>